<dbReference type="PROSITE" id="PS51257">
    <property type="entry name" value="PROKAR_LIPOPROTEIN"/>
    <property type="match status" value="1"/>
</dbReference>
<dbReference type="InterPro" id="IPR028082">
    <property type="entry name" value="Peripla_BP_I"/>
</dbReference>
<keyword evidence="5" id="KW-0762">Sugar transport</keyword>
<keyword evidence="3" id="KW-0732">Signal</keyword>
<proteinExistence type="inferred from homology"/>
<dbReference type="PANTHER" id="PTHR46847:SF1">
    <property type="entry name" value="D-ALLOSE-BINDING PERIPLASMIC PROTEIN-RELATED"/>
    <property type="match status" value="1"/>
</dbReference>
<dbReference type="InterPro" id="IPR025997">
    <property type="entry name" value="SBP_2_dom"/>
</dbReference>
<organism evidence="5 6">
    <name type="scientific">Rhodococcus jostii</name>
    <dbReference type="NCBI Taxonomy" id="132919"/>
    <lineage>
        <taxon>Bacteria</taxon>
        <taxon>Bacillati</taxon>
        <taxon>Actinomycetota</taxon>
        <taxon>Actinomycetes</taxon>
        <taxon>Mycobacteriales</taxon>
        <taxon>Nocardiaceae</taxon>
        <taxon>Rhodococcus</taxon>
    </lineage>
</organism>
<dbReference type="Gene3D" id="3.40.50.2300">
    <property type="match status" value="2"/>
</dbReference>
<dbReference type="Proteomes" id="UP000183407">
    <property type="component" value="Unassembled WGS sequence"/>
</dbReference>
<keyword evidence="5" id="KW-0813">Transport</keyword>
<dbReference type="OrthoDB" id="8287616at2"/>
<reference evidence="6" key="1">
    <citation type="submission" date="2016-10" db="EMBL/GenBank/DDBJ databases">
        <authorList>
            <person name="Varghese N."/>
        </authorList>
    </citation>
    <scope>NUCLEOTIDE SEQUENCE [LARGE SCALE GENOMIC DNA]</scope>
    <source>
        <strain evidence="6">DSM 44719</strain>
    </source>
</reference>
<evidence type="ECO:0000259" key="4">
    <source>
        <dbReference type="Pfam" id="PF13407"/>
    </source>
</evidence>
<comment type="subcellular location">
    <subcellularLocation>
        <location evidence="1">Cell envelope</location>
    </subcellularLocation>
</comment>
<dbReference type="GO" id="GO:0030246">
    <property type="term" value="F:carbohydrate binding"/>
    <property type="evidence" value="ECO:0007669"/>
    <property type="project" value="UniProtKB-ARBA"/>
</dbReference>
<evidence type="ECO:0000256" key="1">
    <source>
        <dbReference type="ARBA" id="ARBA00004196"/>
    </source>
</evidence>
<evidence type="ECO:0000313" key="6">
    <source>
        <dbReference type="Proteomes" id="UP000183407"/>
    </source>
</evidence>
<dbReference type="AlphaFoldDB" id="A0A1H4IMF9"/>
<dbReference type="SUPFAM" id="SSF53822">
    <property type="entry name" value="Periplasmic binding protein-like I"/>
    <property type="match status" value="1"/>
</dbReference>
<sequence length="391" mass="41305">MGRNARFGWRKHGIPSAVACLTVVLLGASCASNDVDSSPRSGSPAGEVSADVRSSVEIFTQKPKSIGIVEPLKQKPTGKSVAWIGVGTANDNAAYGAFTEAASILGMEVQNLQAGADAQKEARAIEQARSQGFDAVILSGLLTSSIGPQLQSLHDSGVKVLGYSTSLEGNSGPSIDFSFYSLPEARRFGSIAADWTMVDSSNDADVLVAYPPDIDAAVAQRDGFVDRLSDQCPNCAVNDLEFSMSELGSTLPSRIVSAVQANPNINYLYGVFGASFVGVPEALQQAGVADRIRGVTVGGIPANMQQIADGKVLAASLDQGLHYRGYMLADALGRLFAGQEVPVDVYHGFDMPVQLHTADNIDFNPDLEWSGEPTDFREQFVALWGSETSHG</sequence>
<evidence type="ECO:0000256" key="3">
    <source>
        <dbReference type="ARBA" id="ARBA00022729"/>
    </source>
</evidence>
<evidence type="ECO:0000256" key="2">
    <source>
        <dbReference type="ARBA" id="ARBA00007639"/>
    </source>
</evidence>
<feature type="domain" description="Periplasmic binding protein" evidence="4">
    <location>
        <begin position="93"/>
        <end position="339"/>
    </location>
</feature>
<dbReference type="PANTHER" id="PTHR46847">
    <property type="entry name" value="D-ALLOSE-BINDING PERIPLASMIC PROTEIN-RELATED"/>
    <property type="match status" value="1"/>
</dbReference>
<dbReference type="Pfam" id="PF13407">
    <property type="entry name" value="Peripla_BP_4"/>
    <property type="match status" value="1"/>
</dbReference>
<name>A0A1H4IMF9_RHOJO</name>
<dbReference type="GO" id="GO:0030313">
    <property type="term" value="C:cell envelope"/>
    <property type="evidence" value="ECO:0007669"/>
    <property type="project" value="UniProtKB-SubCell"/>
</dbReference>
<protein>
    <submittedName>
        <fullName evidence="5">ABC-type sugar transport system, substrate-binding protein, contains N-terminal xre family HTH domain</fullName>
    </submittedName>
</protein>
<comment type="similarity">
    <text evidence="2">Belongs to the bacterial solute-binding protein 2 family.</text>
</comment>
<accession>A0A1H4IMF9</accession>
<dbReference type="EMBL" id="FNTL01000002">
    <property type="protein sequence ID" value="SEB35241.1"/>
    <property type="molecule type" value="Genomic_DNA"/>
</dbReference>
<evidence type="ECO:0000313" key="5">
    <source>
        <dbReference type="EMBL" id="SEB35241.1"/>
    </source>
</evidence>
<gene>
    <name evidence="5" type="ORF">SAMN04490220_0256</name>
</gene>